<sequence>MGRKNTNPVGRLFFTYNKETNESTCTVEGCVKRILKGHHSNNLETHIRSFHPAEYLNLQAVKSDGQIKRQHNIDPSLFPSKKKLYVNIDKFKVLEACTEMVTVNGRPLTIFHDSGFKKILDPLISAIGEVNIQYVKNGKVCLATLAMKEVHEQHTADNLKKMLLEVLQKYNMVKEQIYTITCDNASNMVK</sequence>
<feature type="non-terminal residue" evidence="1">
    <location>
        <position position="190"/>
    </location>
</feature>
<organism evidence="1 2">
    <name type="scientific">Aphis craccivora</name>
    <name type="common">Cowpea aphid</name>
    <dbReference type="NCBI Taxonomy" id="307492"/>
    <lineage>
        <taxon>Eukaryota</taxon>
        <taxon>Metazoa</taxon>
        <taxon>Ecdysozoa</taxon>
        <taxon>Arthropoda</taxon>
        <taxon>Hexapoda</taxon>
        <taxon>Insecta</taxon>
        <taxon>Pterygota</taxon>
        <taxon>Neoptera</taxon>
        <taxon>Paraneoptera</taxon>
        <taxon>Hemiptera</taxon>
        <taxon>Sternorrhyncha</taxon>
        <taxon>Aphidomorpha</taxon>
        <taxon>Aphidoidea</taxon>
        <taxon>Aphididae</taxon>
        <taxon>Aphidini</taxon>
        <taxon>Aphis</taxon>
        <taxon>Aphis</taxon>
    </lineage>
</organism>
<evidence type="ECO:0000313" key="1">
    <source>
        <dbReference type="EMBL" id="KAF0702898.1"/>
    </source>
</evidence>
<dbReference type="InterPro" id="IPR012337">
    <property type="entry name" value="RNaseH-like_sf"/>
</dbReference>
<dbReference type="Proteomes" id="UP000478052">
    <property type="component" value="Unassembled WGS sequence"/>
</dbReference>
<comment type="caution">
    <text evidence="1">The sequence shown here is derived from an EMBL/GenBank/DDBJ whole genome shotgun (WGS) entry which is preliminary data.</text>
</comment>
<dbReference type="OrthoDB" id="7553572at2759"/>
<dbReference type="SUPFAM" id="SSF53098">
    <property type="entry name" value="Ribonuclease H-like"/>
    <property type="match status" value="1"/>
</dbReference>
<dbReference type="AlphaFoldDB" id="A0A6G0VND9"/>
<dbReference type="EMBL" id="VUJU01014126">
    <property type="protein sequence ID" value="KAF0702898.1"/>
    <property type="molecule type" value="Genomic_DNA"/>
</dbReference>
<gene>
    <name evidence="1" type="ORF">FWK35_00034763</name>
</gene>
<name>A0A6G0VND9_APHCR</name>
<proteinExistence type="predicted"/>
<evidence type="ECO:0000313" key="2">
    <source>
        <dbReference type="Proteomes" id="UP000478052"/>
    </source>
</evidence>
<reference evidence="1 2" key="1">
    <citation type="submission" date="2019-08" db="EMBL/GenBank/DDBJ databases">
        <title>Whole genome of Aphis craccivora.</title>
        <authorList>
            <person name="Voronova N.V."/>
            <person name="Shulinski R.S."/>
            <person name="Bandarenka Y.V."/>
            <person name="Zhorov D.G."/>
            <person name="Warner D."/>
        </authorList>
    </citation>
    <scope>NUCLEOTIDE SEQUENCE [LARGE SCALE GENOMIC DNA]</scope>
    <source>
        <strain evidence="1">180601</strain>
        <tissue evidence="1">Whole Body</tissue>
    </source>
</reference>
<protein>
    <submittedName>
        <fullName evidence="1">Zinc finger BED domain-containing protein RICESLEEPER 1-like isoform X1</fullName>
    </submittedName>
</protein>
<dbReference type="Gene3D" id="1.10.10.1070">
    <property type="entry name" value="Zinc finger, BED domain-containing"/>
    <property type="match status" value="1"/>
</dbReference>
<accession>A0A6G0VND9</accession>
<keyword evidence="2" id="KW-1185">Reference proteome</keyword>